<gene>
    <name evidence="1" type="ORF">GCM10009867_22320</name>
</gene>
<evidence type="ECO:0000313" key="1">
    <source>
        <dbReference type="EMBL" id="GAA2736843.1"/>
    </source>
</evidence>
<protein>
    <recommendedName>
        <fullName evidence="3">Asparagine synthetase domain-containing protein</fullName>
    </recommendedName>
</protein>
<keyword evidence="2" id="KW-1185">Reference proteome</keyword>
<dbReference type="EMBL" id="BAAARN010000001">
    <property type="protein sequence ID" value="GAA2736843.1"/>
    <property type="molecule type" value="Genomic_DNA"/>
</dbReference>
<evidence type="ECO:0008006" key="3">
    <source>
        <dbReference type="Google" id="ProtNLM"/>
    </source>
</evidence>
<accession>A0ABN3UPH9</accession>
<evidence type="ECO:0000313" key="2">
    <source>
        <dbReference type="Proteomes" id="UP001501326"/>
    </source>
</evidence>
<sequence>MTHTPSSALADVLDANTEGSRVAPATVVITGSLDGRSRPDGLTSLSERLHVRWSPSGRTTASDSRGTVSLDGVAVVERRLLRTAGELMEVWDGRDAGDFAQWWGARARQSACAYVWHAASRRLVVLPDPIGGATVFVHEVDGVCVLSSDYGALISTLTELGLRPTKDLMYQVERTVVGSGGLWETSYTGGRRVPTFTHVVVDAAGLREVRYAAAPSLTEPLSYFDGLSTVRSDVLASVEAIAAAPTEERVAHLTGGFDSRLVLGAILETGLQDRFDFFCSGPPESPDRAVADGLARTFGLTRAHSGGLMPVVVGSFVEQQQALLSYTAGLSNVGPTGLEPQRDIVAAGGGYGELLRSFYTHAITGQGNAPWEDGRGLLTAMLGSAPDEGILTTHAFGLIASRLSEVLAGIHGTGVPADFVGDVFYSDVRNRYHMGATTLYWSRVGARVNPLYTVAALPAARELTGLARRANVLGYDLLESFGRSLSQYPFDTDRSSPEYRRQRRARRGIPFGDGPLRWATRRPSTSAPGPEITPERRELVLARAKAVNLIYWQSLHLESTQSAFGQVLEQVDLSDYTEVVNLSYLQELARTTSWTRGKVRHLYAASAMLTWYAEDAAR</sequence>
<dbReference type="RefSeq" id="WP_344193147.1">
    <property type="nucleotide sequence ID" value="NZ_BAAARN010000001.1"/>
</dbReference>
<proteinExistence type="predicted"/>
<reference evidence="1 2" key="1">
    <citation type="journal article" date="2019" name="Int. J. Syst. Evol. Microbiol.">
        <title>The Global Catalogue of Microorganisms (GCM) 10K type strain sequencing project: providing services to taxonomists for standard genome sequencing and annotation.</title>
        <authorList>
            <consortium name="The Broad Institute Genomics Platform"/>
            <consortium name="The Broad Institute Genome Sequencing Center for Infectious Disease"/>
            <person name="Wu L."/>
            <person name="Ma J."/>
        </authorList>
    </citation>
    <scope>NUCLEOTIDE SEQUENCE [LARGE SCALE GENOMIC DNA]</scope>
    <source>
        <strain evidence="1 2">JCM 16378</strain>
    </source>
</reference>
<name>A0ABN3UPH9_9MICO</name>
<organism evidence="1 2">
    <name type="scientific">Pedococcus aerophilus</name>
    <dbReference type="NCBI Taxonomy" id="436356"/>
    <lineage>
        <taxon>Bacteria</taxon>
        <taxon>Bacillati</taxon>
        <taxon>Actinomycetota</taxon>
        <taxon>Actinomycetes</taxon>
        <taxon>Micrococcales</taxon>
        <taxon>Intrasporangiaceae</taxon>
        <taxon>Pedococcus</taxon>
    </lineage>
</organism>
<dbReference type="Proteomes" id="UP001501326">
    <property type="component" value="Unassembled WGS sequence"/>
</dbReference>
<comment type="caution">
    <text evidence="1">The sequence shown here is derived from an EMBL/GenBank/DDBJ whole genome shotgun (WGS) entry which is preliminary data.</text>
</comment>